<gene>
    <name evidence="11" type="primary">Ccl14</name>
</gene>
<dbReference type="PROSITE" id="PS00472">
    <property type="entry name" value="SMALL_CYTOKINES_CC"/>
    <property type="match status" value="1"/>
</dbReference>
<dbReference type="KEGG" id="dord:105983406"/>
<dbReference type="PANTHER" id="PTHR12015:SF110">
    <property type="entry name" value="C-C MOTIF CHEMOKINE 14"/>
    <property type="match status" value="1"/>
</dbReference>
<dbReference type="SUPFAM" id="SSF54117">
    <property type="entry name" value="Interleukin 8-like chemokines"/>
    <property type="match status" value="1"/>
</dbReference>
<evidence type="ECO:0000313" key="10">
    <source>
        <dbReference type="Proteomes" id="UP000081671"/>
    </source>
</evidence>
<evidence type="ECO:0000313" key="11">
    <source>
        <dbReference type="RefSeq" id="XP_012868711.1"/>
    </source>
</evidence>
<dbReference type="InParanoid" id="A0A1S3EWC2"/>
<feature type="domain" description="Chemokine interleukin-8-like" evidence="9">
    <location>
        <begin position="34"/>
        <end position="92"/>
    </location>
</feature>
<evidence type="ECO:0000256" key="1">
    <source>
        <dbReference type="ARBA" id="ARBA00004613"/>
    </source>
</evidence>
<sequence>MKVLMATVSFLLLLLISTTPGFKAQVYSRGPYHPAECCFTYITRAISRERITSYYETSSECSKPGVIFITKKNHSICANPKDEWVQDLIMDLEEN</sequence>
<proteinExistence type="inferred from homology"/>
<dbReference type="Pfam" id="PF00048">
    <property type="entry name" value="IL8"/>
    <property type="match status" value="1"/>
</dbReference>
<dbReference type="GO" id="GO:0048020">
    <property type="term" value="F:CCR chemokine receptor binding"/>
    <property type="evidence" value="ECO:0007669"/>
    <property type="project" value="TreeGrafter"/>
</dbReference>
<evidence type="ECO:0000256" key="6">
    <source>
        <dbReference type="ARBA" id="ARBA00022729"/>
    </source>
</evidence>
<accession>A0A1S3EWC2</accession>
<dbReference type="CTD" id="6358"/>
<reference evidence="11" key="1">
    <citation type="submission" date="2025-08" db="UniProtKB">
        <authorList>
            <consortium name="RefSeq"/>
        </authorList>
    </citation>
    <scope>IDENTIFICATION</scope>
    <source>
        <tissue evidence="11">Kidney</tissue>
    </source>
</reference>
<dbReference type="FunFam" id="2.40.50.40:FF:000002">
    <property type="entry name" value="C-C motif chemokine"/>
    <property type="match status" value="1"/>
</dbReference>
<dbReference type="AlphaFoldDB" id="A0A1S3EWC2"/>
<protein>
    <recommendedName>
        <fullName evidence="8">C-C motif chemokine</fullName>
    </recommendedName>
</protein>
<keyword evidence="4 8" id="KW-0202">Cytokine</keyword>
<evidence type="ECO:0000256" key="7">
    <source>
        <dbReference type="ARBA" id="ARBA00023157"/>
    </source>
</evidence>
<keyword evidence="5 8" id="KW-0964">Secreted</keyword>
<keyword evidence="7" id="KW-1015">Disulfide bond</keyword>
<evidence type="ECO:0000256" key="5">
    <source>
        <dbReference type="ARBA" id="ARBA00022525"/>
    </source>
</evidence>
<comment type="similarity">
    <text evidence="2 8">Belongs to the intercrine beta (chemokine CC) family.</text>
</comment>
<dbReference type="CDD" id="cd00272">
    <property type="entry name" value="Chemokine_CC"/>
    <property type="match status" value="1"/>
</dbReference>
<feature type="chain" id="PRO_5010004160" description="C-C motif chemokine" evidence="8">
    <location>
        <begin position="25"/>
        <end position="95"/>
    </location>
</feature>
<dbReference type="OrthoDB" id="9447832at2759"/>
<dbReference type="GO" id="GO:0030335">
    <property type="term" value="P:positive regulation of cell migration"/>
    <property type="evidence" value="ECO:0007669"/>
    <property type="project" value="TreeGrafter"/>
</dbReference>
<dbReference type="GO" id="GO:0061844">
    <property type="term" value="P:antimicrobial humoral immune response mediated by antimicrobial peptide"/>
    <property type="evidence" value="ECO:0007669"/>
    <property type="project" value="TreeGrafter"/>
</dbReference>
<evidence type="ECO:0000259" key="9">
    <source>
        <dbReference type="SMART" id="SM00199"/>
    </source>
</evidence>
<dbReference type="GeneID" id="105983406"/>
<feature type="signal peptide" evidence="8">
    <location>
        <begin position="1"/>
        <end position="24"/>
    </location>
</feature>
<comment type="subcellular location">
    <subcellularLocation>
        <location evidence="1 8">Secreted</location>
    </subcellularLocation>
</comment>
<dbReference type="GO" id="GO:0006954">
    <property type="term" value="P:inflammatory response"/>
    <property type="evidence" value="ECO:0007669"/>
    <property type="project" value="TreeGrafter"/>
</dbReference>
<organism evidence="10 11">
    <name type="scientific">Dipodomys ordii</name>
    <name type="common">Ord's kangaroo rat</name>
    <dbReference type="NCBI Taxonomy" id="10020"/>
    <lineage>
        <taxon>Eukaryota</taxon>
        <taxon>Metazoa</taxon>
        <taxon>Chordata</taxon>
        <taxon>Craniata</taxon>
        <taxon>Vertebrata</taxon>
        <taxon>Euteleostomi</taxon>
        <taxon>Mammalia</taxon>
        <taxon>Eutheria</taxon>
        <taxon>Euarchontoglires</taxon>
        <taxon>Glires</taxon>
        <taxon>Rodentia</taxon>
        <taxon>Castorimorpha</taxon>
        <taxon>Heteromyidae</taxon>
        <taxon>Dipodomyinae</taxon>
        <taxon>Dipodomys</taxon>
    </lineage>
</organism>
<dbReference type="Gene3D" id="2.40.50.40">
    <property type="match status" value="1"/>
</dbReference>
<evidence type="ECO:0000256" key="4">
    <source>
        <dbReference type="ARBA" id="ARBA00022514"/>
    </source>
</evidence>
<keyword evidence="3 8" id="KW-0145">Chemotaxis</keyword>
<dbReference type="GO" id="GO:0008009">
    <property type="term" value="F:chemokine activity"/>
    <property type="evidence" value="ECO:0007669"/>
    <property type="project" value="InterPro"/>
</dbReference>
<dbReference type="InterPro" id="IPR039809">
    <property type="entry name" value="Chemokine_b/g/d"/>
</dbReference>
<dbReference type="InterPro" id="IPR000827">
    <property type="entry name" value="Chemokine_CC_CS"/>
</dbReference>
<evidence type="ECO:0000256" key="2">
    <source>
        <dbReference type="ARBA" id="ARBA00010868"/>
    </source>
</evidence>
<dbReference type="PANTHER" id="PTHR12015">
    <property type="entry name" value="SMALL INDUCIBLE CYTOKINE A"/>
    <property type="match status" value="1"/>
</dbReference>
<dbReference type="Proteomes" id="UP000081671">
    <property type="component" value="Unplaced"/>
</dbReference>
<evidence type="ECO:0000256" key="3">
    <source>
        <dbReference type="ARBA" id="ARBA00022500"/>
    </source>
</evidence>
<keyword evidence="6 8" id="KW-0732">Signal</keyword>
<dbReference type="GO" id="GO:0005615">
    <property type="term" value="C:extracellular space"/>
    <property type="evidence" value="ECO:0007669"/>
    <property type="project" value="UniProtKB-KW"/>
</dbReference>
<dbReference type="InterPro" id="IPR036048">
    <property type="entry name" value="Interleukin_8-like_sf"/>
</dbReference>
<evidence type="ECO:0000256" key="8">
    <source>
        <dbReference type="RuleBase" id="RU361150"/>
    </source>
</evidence>
<keyword evidence="10" id="KW-1185">Reference proteome</keyword>
<dbReference type="RefSeq" id="XP_012868711.1">
    <property type="nucleotide sequence ID" value="XM_013013257.1"/>
</dbReference>
<dbReference type="SMART" id="SM00199">
    <property type="entry name" value="SCY"/>
    <property type="match status" value="1"/>
</dbReference>
<dbReference type="InterPro" id="IPR001811">
    <property type="entry name" value="Chemokine_IL8-like_dom"/>
</dbReference>
<name>A0A1S3EWC2_DIPOR</name>
<dbReference type="GO" id="GO:0070098">
    <property type="term" value="P:chemokine-mediated signaling pathway"/>
    <property type="evidence" value="ECO:0007669"/>
    <property type="project" value="TreeGrafter"/>
</dbReference>